<evidence type="ECO:0000256" key="3">
    <source>
        <dbReference type="ARBA" id="ARBA00023002"/>
    </source>
</evidence>
<dbReference type="Proteomes" id="UP000426027">
    <property type="component" value="Chromosome"/>
</dbReference>
<dbReference type="KEGG" id="fls:GLV81_00255"/>
<keyword evidence="3 5" id="KW-0560">Oxidoreductase</keyword>
<evidence type="ECO:0000256" key="2">
    <source>
        <dbReference type="ARBA" id="ARBA00022559"/>
    </source>
</evidence>
<evidence type="ECO:0000313" key="7">
    <source>
        <dbReference type="Proteomes" id="UP000426027"/>
    </source>
</evidence>
<evidence type="ECO:0000256" key="1">
    <source>
        <dbReference type="ARBA" id="ARBA00006926"/>
    </source>
</evidence>
<dbReference type="InterPro" id="IPR000889">
    <property type="entry name" value="Glutathione_peroxidase"/>
</dbReference>
<sequence length="197" mass="21824">MEPMTIKQRLLKSLYPVLMFMHKLTGNKAAAAAPAQKQTAAVSFYTLQATRNNQEPLPFQSLQGKYVLLVNTASECGYTAQYNGLEALQQQYSEKLVVLGFPANDFGGQEPANDAQIAQFCQVNFGVSFPLMKKAPVTGGSMQPVYKWLTQPEQNGWNKQIPTWNFCKYLVSPEGQLIQFFPAGVDPLDAAITKHLS</sequence>
<reference evidence="6 7" key="1">
    <citation type="submission" date="2019-11" db="EMBL/GenBank/DDBJ databases">
        <authorList>
            <person name="Im W.T."/>
        </authorList>
    </citation>
    <scope>NUCLEOTIDE SEQUENCE [LARGE SCALE GENOMIC DNA]</scope>
    <source>
        <strain evidence="6 7">SB-02</strain>
    </source>
</reference>
<evidence type="ECO:0000256" key="5">
    <source>
        <dbReference type="RuleBase" id="RU000499"/>
    </source>
</evidence>
<comment type="similarity">
    <text evidence="1 5">Belongs to the glutathione peroxidase family.</text>
</comment>
<dbReference type="GO" id="GO:0034599">
    <property type="term" value="P:cellular response to oxidative stress"/>
    <property type="evidence" value="ECO:0007669"/>
    <property type="project" value="TreeGrafter"/>
</dbReference>
<dbReference type="SUPFAM" id="SSF52833">
    <property type="entry name" value="Thioredoxin-like"/>
    <property type="match status" value="1"/>
</dbReference>
<keyword evidence="7" id="KW-1185">Reference proteome</keyword>
<dbReference type="EMBL" id="CP046566">
    <property type="protein sequence ID" value="QGW26744.1"/>
    <property type="molecule type" value="Genomic_DNA"/>
</dbReference>
<dbReference type="Pfam" id="PF00255">
    <property type="entry name" value="GSHPx"/>
    <property type="match status" value="1"/>
</dbReference>
<dbReference type="GO" id="GO:0004601">
    <property type="term" value="F:peroxidase activity"/>
    <property type="evidence" value="ECO:0007669"/>
    <property type="project" value="UniProtKB-KW"/>
</dbReference>
<keyword evidence="2 5" id="KW-0575">Peroxidase</keyword>
<organism evidence="6 7">
    <name type="scientific">Phnomibacter ginsenosidimutans</name>
    <dbReference type="NCBI Taxonomy" id="2676868"/>
    <lineage>
        <taxon>Bacteria</taxon>
        <taxon>Pseudomonadati</taxon>
        <taxon>Bacteroidota</taxon>
        <taxon>Chitinophagia</taxon>
        <taxon>Chitinophagales</taxon>
        <taxon>Chitinophagaceae</taxon>
        <taxon>Phnomibacter</taxon>
    </lineage>
</organism>
<dbReference type="Gene3D" id="3.40.30.10">
    <property type="entry name" value="Glutaredoxin"/>
    <property type="match status" value="1"/>
</dbReference>
<dbReference type="PANTHER" id="PTHR11592">
    <property type="entry name" value="GLUTATHIONE PEROXIDASE"/>
    <property type="match status" value="1"/>
</dbReference>
<dbReference type="PANTHER" id="PTHR11592:SF78">
    <property type="entry name" value="GLUTATHIONE PEROXIDASE"/>
    <property type="match status" value="1"/>
</dbReference>
<gene>
    <name evidence="6" type="ORF">GLV81_00255</name>
</gene>
<dbReference type="PIRSF" id="PIRSF000303">
    <property type="entry name" value="Glutathion_perox"/>
    <property type="match status" value="1"/>
</dbReference>
<feature type="active site" evidence="4">
    <location>
        <position position="76"/>
    </location>
</feature>
<dbReference type="PRINTS" id="PR01011">
    <property type="entry name" value="GLUTPROXDASE"/>
</dbReference>
<accession>A0A6I6G4B5</accession>
<evidence type="ECO:0000313" key="6">
    <source>
        <dbReference type="EMBL" id="QGW26744.1"/>
    </source>
</evidence>
<dbReference type="InterPro" id="IPR029759">
    <property type="entry name" value="GPX_AS"/>
</dbReference>
<dbReference type="PROSITE" id="PS00460">
    <property type="entry name" value="GLUTATHIONE_PEROXID_1"/>
    <property type="match status" value="1"/>
</dbReference>
<proteinExistence type="inferred from homology"/>
<dbReference type="AlphaFoldDB" id="A0A6I6G4B5"/>
<dbReference type="CDD" id="cd00340">
    <property type="entry name" value="GSH_Peroxidase"/>
    <property type="match status" value="1"/>
</dbReference>
<dbReference type="PROSITE" id="PS51355">
    <property type="entry name" value="GLUTATHIONE_PEROXID_3"/>
    <property type="match status" value="1"/>
</dbReference>
<dbReference type="InterPro" id="IPR036249">
    <property type="entry name" value="Thioredoxin-like_sf"/>
</dbReference>
<evidence type="ECO:0000256" key="4">
    <source>
        <dbReference type="PIRSR" id="PIRSR000303-1"/>
    </source>
</evidence>
<name>A0A6I6G4B5_9BACT</name>
<protein>
    <recommendedName>
        <fullName evidence="5">Glutathione peroxidase</fullName>
    </recommendedName>
</protein>